<evidence type="ECO:0000256" key="1">
    <source>
        <dbReference type="SAM" id="MobiDB-lite"/>
    </source>
</evidence>
<feature type="region of interest" description="Disordered" evidence="1">
    <location>
        <begin position="146"/>
        <end position="175"/>
    </location>
</feature>
<dbReference type="EMBL" id="JAHZUY010000041">
    <property type="protein sequence ID" value="MBW8270476.1"/>
    <property type="molecule type" value="Genomic_DNA"/>
</dbReference>
<dbReference type="InterPro" id="IPR035437">
    <property type="entry name" value="SNase_OB-fold_sf"/>
</dbReference>
<accession>A0ABS7F4C0</accession>
<proteinExistence type="predicted"/>
<evidence type="ECO:0000313" key="3">
    <source>
        <dbReference type="EMBL" id="MBW8270476.1"/>
    </source>
</evidence>
<dbReference type="RefSeq" id="WP_220118217.1">
    <property type="nucleotide sequence ID" value="NZ_JAHZUY010000041.1"/>
</dbReference>
<evidence type="ECO:0000259" key="2">
    <source>
        <dbReference type="PROSITE" id="PS50830"/>
    </source>
</evidence>
<name>A0ABS7F4C0_9PROT</name>
<sequence length="175" mass="17954">MALIALGGFALGLFGLDPSSPLLRSAPPEQIVSAAADEVHVVDGETLRLGGRTFRLVGLEAPGRGTRCGGAEPAFDCGAAAAAALARLVAEQEVTCRLRGRDRAGHGLGLCEARATAAAAAAVELSHAMVAGGWAVARDDAPPALRPAESEARRAGRGLWAGDSRGWPDAWRGRR</sequence>
<evidence type="ECO:0000313" key="4">
    <source>
        <dbReference type="Proteomes" id="UP001519924"/>
    </source>
</evidence>
<dbReference type="SMART" id="SM00318">
    <property type="entry name" value="SNc"/>
    <property type="match status" value="1"/>
</dbReference>
<gene>
    <name evidence="3" type="ORF">K1J50_13395</name>
</gene>
<dbReference type="InterPro" id="IPR016071">
    <property type="entry name" value="Staphylococal_nuclease_OB-fold"/>
</dbReference>
<keyword evidence="4" id="KW-1185">Reference proteome</keyword>
<organism evidence="3 4">
    <name type="scientific">Caldovatus aquaticus</name>
    <dbReference type="NCBI Taxonomy" id="2865671"/>
    <lineage>
        <taxon>Bacteria</taxon>
        <taxon>Pseudomonadati</taxon>
        <taxon>Pseudomonadota</taxon>
        <taxon>Alphaproteobacteria</taxon>
        <taxon>Acetobacterales</taxon>
        <taxon>Roseomonadaceae</taxon>
        <taxon>Caldovatus</taxon>
    </lineage>
</organism>
<reference evidence="3 4" key="1">
    <citation type="submission" date="2021-08" db="EMBL/GenBank/DDBJ databases">
        <title>Caldovatus sediminis gen. nov., sp. nov., a moderately thermophilic bacterium isolated from a hot spring.</title>
        <authorList>
            <person name="Hu C.-J."/>
            <person name="Li W.-J."/>
            <person name="Xian W.-D."/>
        </authorList>
    </citation>
    <scope>NUCLEOTIDE SEQUENCE [LARGE SCALE GENOMIC DNA]</scope>
    <source>
        <strain evidence="3 4">SYSU G05006</strain>
    </source>
</reference>
<protein>
    <submittedName>
        <fullName evidence="3">Thermonuclease family protein</fullName>
    </submittedName>
</protein>
<dbReference type="Pfam" id="PF00565">
    <property type="entry name" value="SNase"/>
    <property type="match status" value="1"/>
</dbReference>
<dbReference type="Proteomes" id="UP001519924">
    <property type="component" value="Unassembled WGS sequence"/>
</dbReference>
<dbReference type="PROSITE" id="PS50830">
    <property type="entry name" value="TNASE_3"/>
    <property type="match status" value="1"/>
</dbReference>
<dbReference type="Gene3D" id="2.40.50.90">
    <property type="match status" value="1"/>
</dbReference>
<comment type="caution">
    <text evidence="3">The sequence shown here is derived from an EMBL/GenBank/DDBJ whole genome shotgun (WGS) entry which is preliminary data.</text>
</comment>
<dbReference type="SUPFAM" id="SSF50199">
    <property type="entry name" value="Staphylococcal nuclease"/>
    <property type="match status" value="1"/>
</dbReference>
<feature type="domain" description="TNase-like" evidence="2">
    <location>
        <begin position="40"/>
        <end position="162"/>
    </location>
</feature>